<dbReference type="AlphaFoldDB" id="A0A5B7J0W4"/>
<proteinExistence type="predicted"/>
<comment type="caution">
    <text evidence="1">The sequence shown here is derived from an EMBL/GenBank/DDBJ whole genome shotgun (WGS) entry which is preliminary data.</text>
</comment>
<dbReference type="EMBL" id="VSRR010071732">
    <property type="protein sequence ID" value="MPC86518.1"/>
    <property type="molecule type" value="Genomic_DNA"/>
</dbReference>
<keyword evidence="2" id="KW-1185">Reference proteome</keyword>
<reference evidence="1 2" key="1">
    <citation type="submission" date="2019-05" db="EMBL/GenBank/DDBJ databases">
        <title>Another draft genome of Portunus trituberculatus and its Hox gene families provides insights of decapod evolution.</title>
        <authorList>
            <person name="Jeong J.-H."/>
            <person name="Song I."/>
            <person name="Kim S."/>
            <person name="Choi T."/>
            <person name="Kim D."/>
            <person name="Ryu S."/>
            <person name="Kim W."/>
        </authorList>
    </citation>
    <scope>NUCLEOTIDE SEQUENCE [LARGE SCALE GENOMIC DNA]</scope>
    <source>
        <tissue evidence="1">Muscle</tissue>
    </source>
</reference>
<gene>
    <name evidence="1" type="ORF">E2C01_081348</name>
</gene>
<name>A0A5B7J0W4_PORTR</name>
<accession>A0A5B7J0W4</accession>
<protein>
    <submittedName>
        <fullName evidence="1">Uncharacterized protein</fullName>
    </submittedName>
</protein>
<sequence length="57" mass="6411">MTTLWPEPSPPARPPVRLSAHCVSLKLVFFSSLSSHWDDFHSGYFGLHVAFVSLKKV</sequence>
<organism evidence="1 2">
    <name type="scientific">Portunus trituberculatus</name>
    <name type="common">Swimming crab</name>
    <name type="synonym">Neptunus trituberculatus</name>
    <dbReference type="NCBI Taxonomy" id="210409"/>
    <lineage>
        <taxon>Eukaryota</taxon>
        <taxon>Metazoa</taxon>
        <taxon>Ecdysozoa</taxon>
        <taxon>Arthropoda</taxon>
        <taxon>Crustacea</taxon>
        <taxon>Multicrustacea</taxon>
        <taxon>Malacostraca</taxon>
        <taxon>Eumalacostraca</taxon>
        <taxon>Eucarida</taxon>
        <taxon>Decapoda</taxon>
        <taxon>Pleocyemata</taxon>
        <taxon>Brachyura</taxon>
        <taxon>Eubrachyura</taxon>
        <taxon>Portunoidea</taxon>
        <taxon>Portunidae</taxon>
        <taxon>Portuninae</taxon>
        <taxon>Portunus</taxon>
    </lineage>
</organism>
<dbReference type="Proteomes" id="UP000324222">
    <property type="component" value="Unassembled WGS sequence"/>
</dbReference>
<evidence type="ECO:0000313" key="2">
    <source>
        <dbReference type="Proteomes" id="UP000324222"/>
    </source>
</evidence>
<evidence type="ECO:0000313" key="1">
    <source>
        <dbReference type="EMBL" id="MPC86518.1"/>
    </source>
</evidence>